<feature type="non-terminal residue" evidence="1">
    <location>
        <position position="1"/>
    </location>
</feature>
<gene>
    <name evidence="1" type="ORF">BO94DRAFT_422700</name>
</gene>
<evidence type="ECO:0000313" key="2">
    <source>
        <dbReference type="Proteomes" id="UP000246702"/>
    </source>
</evidence>
<dbReference type="AlphaFoldDB" id="A0A317UW37"/>
<dbReference type="Proteomes" id="UP000246702">
    <property type="component" value="Unassembled WGS sequence"/>
</dbReference>
<dbReference type="EMBL" id="MSFK01000056">
    <property type="protein sequence ID" value="PWY65666.1"/>
    <property type="molecule type" value="Genomic_DNA"/>
</dbReference>
<evidence type="ECO:0000313" key="1">
    <source>
        <dbReference type="EMBL" id="PWY65666.1"/>
    </source>
</evidence>
<accession>A0A317UW37</accession>
<reference evidence="1 2" key="1">
    <citation type="submission" date="2016-12" db="EMBL/GenBank/DDBJ databases">
        <title>The genomes of Aspergillus section Nigri reveals drivers in fungal speciation.</title>
        <authorList>
            <consortium name="DOE Joint Genome Institute"/>
            <person name="Vesth T.C."/>
            <person name="Nybo J."/>
            <person name="Theobald S."/>
            <person name="Brandl J."/>
            <person name="Frisvad J.C."/>
            <person name="Nielsen K.F."/>
            <person name="Lyhne E.K."/>
            <person name="Kogle M.E."/>
            <person name="Kuo A."/>
            <person name="Riley R."/>
            <person name="Clum A."/>
            <person name="Nolan M."/>
            <person name="Lipzen A."/>
            <person name="Salamov A."/>
            <person name="Henrissat B."/>
            <person name="Wiebenga A."/>
            <person name="De Vries R.P."/>
            <person name="Grigoriev I.V."/>
            <person name="Mortensen U.H."/>
            <person name="Andersen M.R."/>
            <person name="Baker S.E."/>
        </authorList>
    </citation>
    <scope>NUCLEOTIDE SEQUENCE [LARGE SCALE GENOMIC DNA]</scope>
    <source>
        <strain evidence="1 2">CBS 115572</strain>
    </source>
</reference>
<keyword evidence="2" id="KW-1185">Reference proteome</keyword>
<dbReference type="OrthoDB" id="4499281at2759"/>
<dbReference type="RefSeq" id="XP_025461493.1">
    <property type="nucleotide sequence ID" value="XM_025607416.1"/>
</dbReference>
<dbReference type="GeneID" id="37109559"/>
<comment type="caution">
    <text evidence="1">The sequence shown here is derived from an EMBL/GenBank/DDBJ whole genome shotgun (WGS) entry which is preliminary data.</text>
</comment>
<sequence length="134" mass="15125">VVGYPSTGGNYALSCDGVELEFLGVDRFERTYTERRDADAEDAFCAKMRMLGARRWECEVDWELSVMDLDCDVVVAGWPASGGVWVLKMDGRRARREGVGCKVRNALSMEERCAVLERLGGVFYQEPRDCKDLE</sequence>
<proteinExistence type="predicted"/>
<feature type="non-terminal residue" evidence="1">
    <location>
        <position position="134"/>
    </location>
</feature>
<name>A0A317UW37_9EURO</name>
<protein>
    <submittedName>
        <fullName evidence="1">Uncharacterized protein</fullName>
    </submittedName>
</protein>
<dbReference type="STRING" id="1450535.A0A317UW37"/>
<organism evidence="1 2">
    <name type="scientific">Aspergillus sclerotioniger CBS 115572</name>
    <dbReference type="NCBI Taxonomy" id="1450535"/>
    <lineage>
        <taxon>Eukaryota</taxon>
        <taxon>Fungi</taxon>
        <taxon>Dikarya</taxon>
        <taxon>Ascomycota</taxon>
        <taxon>Pezizomycotina</taxon>
        <taxon>Eurotiomycetes</taxon>
        <taxon>Eurotiomycetidae</taxon>
        <taxon>Eurotiales</taxon>
        <taxon>Aspergillaceae</taxon>
        <taxon>Aspergillus</taxon>
        <taxon>Aspergillus subgen. Circumdati</taxon>
    </lineage>
</organism>